<dbReference type="GO" id="GO:0050660">
    <property type="term" value="F:flavin adenine dinucleotide binding"/>
    <property type="evidence" value="ECO:0007669"/>
    <property type="project" value="InterPro"/>
</dbReference>
<dbReference type="Proteomes" id="UP000019118">
    <property type="component" value="Unassembled WGS sequence"/>
</dbReference>
<keyword evidence="6" id="KW-1185">Reference proteome</keyword>
<reference evidence="6" key="1">
    <citation type="journal article" date="2013" name="Genome Biol.">
        <title>Draft genome of the mountain pine beetle, Dendroctonus ponderosae Hopkins, a major forest pest.</title>
        <authorList>
            <person name="Keeling C.I."/>
            <person name="Yuen M.M."/>
            <person name="Liao N.Y."/>
            <person name="Docking T.R."/>
            <person name="Chan S.K."/>
            <person name="Taylor G.A."/>
            <person name="Palmquist D.L."/>
            <person name="Jackman S.D."/>
            <person name="Nguyen A."/>
            <person name="Li M."/>
            <person name="Henderson H."/>
            <person name="Janes J.K."/>
            <person name="Zhao Y."/>
            <person name="Pandoh P."/>
            <person name="Moore R."/>
            <person name="Sperling F.A."/>
            <person name="Huber D.P."/>
            <person name="Birol I."/>
            <person name="Jones S.J."/>
            <person name="Bohlmann J."/>
        </authorList>
    </citation>
    <scope>NUCLEOTIDE SEQUENCE</scope>
</reference>
<dbReference type="InterPro" id="IPR012132">
    <property type="entry name" value="GMC_OxRdtase"/>
</dbReference>
<keyword evidence="2" id="KW-0274">FAD</keyword>
<dbReference type="GO" id="GO:0016614">
    <property type="term" value="F:oxidoreductase activity, acting on CH-OH group of donors"/>
    <property type="evidence" value="ECO:0007669"/>
    <property type="project" value="InterPro"/>
</dbReference>
<protein>
    <recommendedName>
        <fullName evidence="3 4">Glucose-methanol-choline oxidoreductase N-terminal domain-containing protein</fullName>
    </recommendedName>
</protein>
<dbReference type="Gene3D" id="3.50.50.60">
    <property type="entry name" value="FAD/NAD(P)-binding domain"/>
    <property type="match status" value="2"/>
</dbReference>
<dbReference type="SUPFAM" id="SSF51905">
    <property type="entry name" value="FAD/NAD(P)-binding domain"/>
    <property type="match status" value="2"/>
</dbReference>
<keyword evidence="2" id="KW-0285">Flavoprotein</keyword>
<organism evidence="5 6">
    <name type="scientific">Dendroctonus ponderosae</name>
    <name type="common">Mountain pine beetle</name>
    <dbReference type="NCBI Taxonomy" id="77166"/>
    <lineage>
        <taxon>Eukaryota</taxon>
        <taxon>Metazoa</taxon>
        <taxon>Ecdysozoa</taxon>
        <taxon>Arthropoda</taxon>
        <taxon>Hexapoda</taxon>
        <taxon>Insecta</taxon>
        <taxon>Pterygota</taxon>
        <taxon>Neoptera</taxon>
        <taxon>Endopterygota</taxon>
        <taxon>Coleoptera</taxon>
        <taxon>Polyphaga</taxon>
        <taxon>Cucujiformia</taxon>
        <taxon>Curculionidae</taxon>
        <taxon>Scolytinae</taxon>
        <taxon>Dendroctonus</taxon>
    </lineage>
</organism>
<evidence type="ECO:0000256" key="2">
    <source>
        <dbReference type="RuleBase" id="RU003968"/>
    </source>
</evidence>
<dbReference type="EnsemblMetazoa" id="XM_019914279.1">
    <property type="protein sequence ID" value="XP_019769838.1"/>
    <property type="gene ID" value="LOC109544210"/>
</dbReference>
<evidence type="ECO:0000259" key="3">
    <source>
        <dbReference type="PROSITE" id="PS00623"/>
    </source>
</evidence>
<dbReference type="PANTHER" id="PTHR11552:SF215">
    <property type="entry name" value="FI02019P"/>
    <property type="match status" value="1"/>
</dbReference>
<feature type="domain" description="Glucose-methanol-choline oxidoreductase N-terminal" evidence="4">
    <location>
        <begin position="956"/>
        <end position="970"/>
    </location>
</feature>
<evidence type="ECO:0000313" key="5">
    <source>
        <dbReference type="EnsemblMetazoa" id="XP_019769838.1"/>
    </source>
</evidence>
<accession>A0AAR5Q9D6</accession>
<dbReference type="Gene3D" id="3.30.560.10">
    <property type="entry name" value="Glucose Oxidase, domain 3"/>
    <property type="match status" value="2"/>
</dbReference>
<dbReference type="InterPro" id="IPR036188">
    <property type="entry name" value="FAD/NAD-bd_sf"/>
</dbReference>
<dbReference type="Pfam" id="PF00732">
    <property type="entry name" value="GMC_oxred_N"/>
    <property type="match status" value="2"/>
</dbReference>
<proteinExistence type="inferred from homology"/>
<evidence type="ECO:0000313" key="6">
    <source>
        <dbReference type="Proteomes" id="UP000019118"/>
    </source>
</evidence>
<dbReference type="SUPFAM" id="SSF54373">
    <property type="entry name" value="FAD-linked reductases, C-terminal domain"/>
    <property type="match status" value="2"/>
</dbReference>
<comment type="similarity">
    <text evidence="1 2">Belongs to the GMC oxidoreductase family.</text>
</comment>
<dbReference type="PANTHER" id="PTHR11552">
    <property type="entry name" value="GLUCOSE-METHANOL-CHOLINE GMC OXIDOREDUCTASE"/>
    <property type="match status" value="1"/>
</dbReference>
<evidence type="ECO:0000259" key="4">
    <source>
        <dbReference type="PROSITE" id="PS00624"/>
    </source>
</evidence>
<feature type="domain" description="Glucose-methanol-choline oxidoreductase N-terminal" evidence="3">
    <location>
        <begin position="135"/>
        <end position="158"/>
    </location>
</feature>
<name>A0AAR5Q9D6_DENPD</name>
<dbReference type="AlphaFoldDB" id="A0AAR5Q9D6"/>
<evidence type="ECO:0000256" key="1">
    <source>
        <dbReference type="ARBA" id="ARBA00010790"/>
    </source>
</evidence>
<feature type="domain" description="Glucose-methanol-choline oxidoreductase N-terminal" evidence="3">
    <location>
        <begin position="780"/>
        <end position="803"/>
    </location>
</feature>
<feature type="domain" description="Glucose-methanol-choline oxidoreductase N-terminal" evidence="4">
    <location>
        <begin position="311"/>
        <end position="325"/>
    </location>
</feature>
<dbReference type="Pfam" id="PF05199">
    <property type="entry name" value="GMC_oxred_C"/>
    <property type="match status" value="2"/>
</dbReference>
<reference evidence="5" key="2">
    <citation type="submission" date="2024-08" db="UniProtKB">
        <authorList>
            <consortium name="EnsemblMetazoa"/>
        </authorList>
    </citation>
    <scope>IDENTIFICATION</scope>
</reference>
<sequence>MAVAHLLAATALKTVGIVGSTVWIIPLILASLTYLNYNKLDPESPVYNQKTLYKEYDFVIVGGGSAGAVVASRLSEIENWKVLLLEAGPDENEISDVPSLAAYLQLSKLDWSYKLESTGRACLGMKNGQCNWPRGKVLGGSSVLNYMLYVRGHRNDYDHWEQMGNPGWNYEEVLKYFIKSEDNRNPYLAKTPYHGTGGLLTIQESPWRTPLVVAFVEAGMEMGYPNRDINGADQAGFMIAQGTLRRGQRCSTAKAFLRPVKLRKNIHIALNSHVTKVLVNPTNMRAFGVEFYRNGHRQIVLARKEVILSAGSINTPQILMLSGIGPKTELKKHNIPVLRNLPVGRNLQDHVGMGGLTFRIDKPVSIVQDRFQAFPMTMQYILNEKGPMTTLGGVEGLAFVNTKYGNRSWPDIQFHMAPASVNSDAGARVRKVLGLTDELYNAVYKPIANQDVYTLMPLLLRPRSRGWVKLRSKNPFDAPLINANYFHHSIDINTLVEGAKIAIKISEAKAFKKFGSRVHVIPFPNCKHFEFASDKYWECHIRTISMTIYHPVGTCKMGPEWDEEAVVDPRLRVYGITGLRVIDASIMPTIPSGNTNAPAIMVGEKGADLVKEDWLNNYSHDRQGFCPVYKSVVVLVHIVNVSDILPLRIKMFKFLILLLIWVSYSHQQSLLDGLIKLIQEGEDQISAEPPDMSASRMLKEYDFIVVGAGTAGCAVANRLSENPNWTVLLVEAGRPENFIMDMPILANYLQFTETNWRYQTEPNGNACLGFDEQRCNWPRGKVVGGSSVLNYMIYTRGNRRDYDHWAKTGNEGWSFKDVLPYFRKIENFAVPGNISAGYHGKNGYLSVSYAPYRTKIADAIVNASLQYGLPYVDYNGPTQVGVSHLQLSLRDGVRESSSRAYLHPISNRPNLHLTKYSMVKRIVIDPKSQQVKGIEMVKNGQTYFIKVKKEVISSAGAINSPQLLMLSGVGPKKHLQKLGIPVISNLRVGYNLMDHIGMGGLTFLINETVSLKTERLINNKDLGDYLNNHHGPLSIPGGCEVLVFNDFDHPGDSDGYPDIELLYQGGSIVSDIVLRKDFGITDGIYNKVFKPIENTDSFMVFPILLRPKSRGRLMLKSADYKHKPYIFPNYFADPKDMETIIKGVKLVMEIAAKPALQSLGTRLHNIPIPQCADRGFGSDAYFECMARHFTFTIYHQSGTCKMGPSADKKAVVDSRLRVYGIKGLRVIDASIMPEIPAAHTNSPTFMIAEKGSDMIKEDWGFNTNFV</sequence>
<dbReference type="PROSITE" id="PS00624">
    <property type="entry name" value="GMC_OXRED_2"/>
    <property type="match status" value="2"/>
</dbReference>
<dbReference type="InterPro" id="IPR000172">
    <property type="entry name" value="GMC_OxRdtase_N"/>
</dbReference>
<dbReference type="InterPro" id="IPR007867">
    <property type="entry name" value="GMC_OxRtase_C"/>
</dbReference>
<dbReference type="PROSITE" id="PS00623">
    <property type="entry name" value="GMC_OXRED_1"/>
    <property type="match status" value="2"/>
</dbReference>